<organism evidence="3 4">
    <name type="scientific">Salinicoccus hispanicus</name>
    <dbReference type="NCBI Taxonomy" id="157225"/>
    <lineage>
        <taxon>Bacteria</taxon>
        <taxon>Bacillati</taxon>
        <taxon>Bacillota</taxon>
        <taxon>Bacilli</taxon>
        <taxon>Bacillales</taxon>
        <taxon>Staphylococcaceae</taxon>
        <taxon>Salinicoccus</taxon>
    </lineage>
</organism>
<keyword evidence="4" id="KW-1185">Reference proteome</keyword>
<dbReference type="EMBL" id="WUUK01000001">
    <property type="protein sequence ID" value="MXQ49998.1"/>
    <property type="molecule type" value="Genomic_DNA"/>
</dbReference>
<dbReference type="Proteomes" id="UP000436284">
    <property type="component" value="Unassembled WGS sequence"/>
</dbReference>
<name>A0A6N8TVQ0_9STAP</name>
<dbReference type="InterPro" id="IPR039446">
    <property type="entry name" value="DauR-like"/>
</dbReference>
<reference evidence="3 4" key="1">
    <citation type="submission" date="2019-12" db="EMBL/GenBank/DDBJ databases">
        <title>Salinicoccus cyprini sp. nov., isolated from gastro-intestinal tract of mirror carp, Cyprinus carpio var. specularis, collected from Gobind Sagar Reservoir, Himachal Pradesh, India.</title>
        <authorList>
            <person name="Talwar C."/>
            <person name="Singh A.K."/>
            <person name="Lal R."/>
            <person name="Negi R.K."/>
        </authorList>
    </citation>
    <scope>NUCLEOTIDE SEQUENCE [LARGE SCALE GENOMIC DNA]</scope>
    <source>
        <strain evidence="3 4">J-82</strain>
    </source>
</reference>
<dbReference type="Pfam" id="PF08348">
    <property type="entry name" value="PAS_6"/>
    <property type="match status" value="1"/>
</dbReference>
<dbReference type="InterPro" id="IPR013559">
    <property type="entry name" value="YheO"/>
</dbReference>
<protein>
    <submittedName>
        <fullName evidence="3">Transcriptional regulator</fullName>
    </submittedName>
</protein>
<comment type="caution">
    <text evidence="3">The sequence shown here is derived from an EMBL/GenBank/DDBJ whole genome shotgun (WGS) entry which is preliminary data.</text>
</comment>
<accession>A0A6N8TVQ0</accession>
<evidence type="ECO:0000259" key="1">
    <source>
        <dbReference type="Pfam" id="PF08348"/>
    </source>
</evidence>
<dbReference type="PANTHER" id="PTHR35568:SF1">
    <property type="entry name" value="TRANSCRIPTIONAL REGULATOR DAUR"/>
    <property type="match status" value="1"/>
</dbReference>
<dbReference type="OrthoDB" id="9796595at2"/>
<dbReference type="AlphaFoldDB" id="A0A6N8TVQ0"/>
<dbReference type="PANTHER" id="PTHR35568">
    <property type="entry name" value="TRANSCRIPTIONAL REGULATOR DAUR"/>
    <property type="match status" value="1"/>
</dbReference>
<evidence type="ECO:0000259" key="2">
    <source>
        <dbReference type="Pfam" id="PF13309"/>
    </source>
</evidence>
<feature type="domain" description="Transcriptional regulator DauR-like HTH" evidence="2">
    <location>
        <begin position="152"/>
        <end position="210"/>
    </location>
</feature>
<evidence type="ECO:0000313" key="4">
    <source>
        <dbReference type="Proteomes" id="UP000436284"/>
    </source>
</evidence>
<dbReference type="Pfam" id="PF13309">
    <property type="entry name" value="HTH_22"/>
    <property type="match status" value="1"/>
</dbReference>
<dbReference type="InterPro" id="IPR039445">
    <property type="entry name" value="DauR-like_HTH"/>
</dbReference>
<dbReference type="RefSeq" id="WP_160651703.1">
    <property type="nucleotide sequence ID" value="NZ_JBHRWU010000001.1"/>
</dbReference>
<proteinExistence type="predicted"/>
<gene>
    <name evidence="3" type="ORF">GQ671_01615</name>
</gene>
<feature type="domain" description="YheO-like" evidence="1">
    <location>
        <begin position="8"/>
        <end position="120"/>
    </location>
</feature>
<sequence>MKMDNRELKRYIPIADLIASTFGRNCEVVIHDLTVPQNSVVYAVNNHVTGRQVGQPFDHLIKQVLLSSQFENDYLAGYKIQTDEGKEIKSSTALIRDSNEKVIGALCVNYNLESMVHFKEFLDDFVGGAQEVKEEKADENTEPTENIVEIADDLIDRIVANSRTEGLKRKEKIKLIEFMDEKGIFLIKGSVDKVAEKLGISRVTVYSYLDEIKKMNEK</sequence>
<evidence type="ECO:0000313" key="3">
    <source>
        <dbReference type="EMBL" id="MXQ49998.1"/>
    </source>
</evidence>